<evidence type="ECO:0000256" key="3">
    <source>
        <dbReference type="ARBA" id="ARBA00022989"/>
    </source>
</evidence>
<feature type="transmembrane region" description="Helical" evidence="8">
    <location>
        <begin position="68"/>
        <end position="89"/>
    </location>
</feature>
<evidence type="ECO:0000256" key="6">
    <source>
        <dbReference type="ARBA" id="ARBA00023170"/>
    </source>
</evidence>
<dbReference type="PRINTS" id="PR00237">
    <property type="entry name" value="GPCRRHODOPSN"/>
</dbReference>
<dbReference type="AlphaFoldDB" id="A0A914C3V9"/>
<evidence type="ECO:0000256" key="4">
    <source>
        <dbReference type="ARBA" id="ARBA00023040"/>
    </source>
</evidence>
<evidence type="ECO:0000313" key="11">
    <source>
        <dbReference type="WBParaSite" id="ACRNAN_Path_229.g855.t1"/>
    </source>
</evidence>
<dbReference type="GO" id="GO:0005886">
    <property type="term" value="C:plasma membrane"/>
    <property type="evidence" value="ECO:0007669"/>
    <property type="project" value="TreeGrafter"/>
</dbReference>
<keyword evidence="7" id="KW-0807">Transducer</keyword>
<dbReference type="Pfam" id="PF00001">
    <property type="entry name" value="7tm_1"/>
    <property type="match status" value="1"/>
</dbReference>
<sequence length="442" mass="50553">MDIIINETSLNSTEEVEECEDWSLLDQPRIRYTIIVLYVFVLFVCLLGNTFTIIVICVHRYMRTATNFFLANLAFADLFVAVFCIGQNMFHIVGSENGHWPLGHIICKLYVFVLHVVPCTSIGILVCVSLEKYIAVLHPLLAMKVLTPKLRVVMMIAIWVVSLTVNSPYFFTTTEKRFGAFAACSRDMEGYKLRLMITVSFVVWYCIPLATIAFLYARIGMVLWNGALRPLEIRYSNDMNGTTLTVNYEADRRMLNGNGIHNNHSNHLMLSVRASNNAYESTRSHDEHHTSSSSELLESRKKIIRLLIAIVCSFAILTFPNHARLLNTAWSGSHQCNSTFSSLLQPICYLCLFISSSVNPFLYAFMSQRFREAVLDIINCRIGARQRKYTRTRTFLSEYPETAIQSAIHSRSPSLSRVNLNNNYKMIHVKSSHTLNKYFERS</sequence>
<reference evidence="11" key="1">
    <citation type="submission" date="2022-11" db="UniProtKB">
        <authorList>
            <consortium name="WormBaseParasite"/>
        </authorList>
    </citation>
    <scope>IDENTIFICATION</scope>
</reference>
<dbReference type="InterPro" id="IPR000276">
    <property type="entry name" value="GPCR_Rhodpsn"/>
</dbReference>
<protein>
    <submittedName>
        <fullName evidence="11">G-protein coupled receptors family 1 profile domain-containing protein</fullName>
    </submittedName>
</protein>
<keyword evidence="2 8" id="KW-0812">Transmembrane</keyword>
<evidence type="ECO:0000256" key="1">
    <source>
        <dbReference type="ARBA" id="ARBA00004141"/>
    </source>
</evidence>
<keyword evidence="4" id="KW-0297">G-protein coupled receptor</keyword>
<keyword evidence="3 8" id="KW-1133">Transmembrane helix</keyword>
<keyword evidence="5 8" id="KW-0472">Membrane</keyword>
<dbReference type="PANTHER" id="PTHR24243">
    <property type="entry name" value="G-PROTEIN COUPLED RECEPTOR"/>
    <property type="match status" value="1"/>
</dbReference>
<keyword evidence="10" id="KW-1185">Reference proteome</keyword>
<evidence type="ECO:0000256" key="7">
    <source>
        <dbReference type="ARBA" id="ARBA00023224"/>
    </source>
</evidence>
<evidence type="ECO:0000256" key="8">
    <source>
        <dbReference type="SAM" id="Phobius"/>
    </source>
</evidence>
<feature type="transmembrane region" description="Helical" evidence="8">
    <location>
        <begin position="195"/>
        <end position="217"/>
    </location>
</feature>
<feature type="transmembrane region" description="Helical" evidence="8">
    <location>
        <begin position="32"/>
        <end position="56"/>
    </location>
</feature>
<dbReference type="SUPFAM" id="SSF81321">
    <property type="entry name" value="Family A G protein-coupled receptor-like"/>
    <property type="match status" value="1"/>
</dbReference>
<dbReference type="WBParaSite" id="ACRNAN_Path_229.g855.t1">
    <property type="protein sequence ID" value="ACRNAN_Path_229.g855.t1"/>
    <property type="gene ID" value="ACRNAN_Path_229.g855"/>
</dbReference>
<evidence type="ECO:0000313" key="10">
    <source>
        <dbReference type="Proteomes" id="UP000887540"/>
    </source>
</evidence>
<dbReference type="PANTHER" id="PTHR24243:SF224">
    <property type="entry name" value="G-PROTEIN COUPLED RECEPTOR 19-RELATED"/>
    <property type="match status" value="1"/>
</dbReference>
<evidence type="ECO:0000259" key="9">
    <source>
        <dbReference type="PROSITE" id="PS50262"/>
    </source>
</evidence>
<dbReference type="Proteomes" id="UP000887540">
    <property type="component" value="Unplaced"/>
</dbReference>
<dbReference type="PROSITE" id="PS50262">
    <property type="entry name" value="G_PROTEIN_RECEP_F1_2"/>
    <property type="match status" value="1"/>
</dbReference>
<feature type="transmembrane region" description="Helical" evidence="8">
    <location>
        <begin position="303"/>
        <end position="323"/>
    </location>
</feature>
<evidence type="ECO:0000256" key="2">
    <source>
        <dbReference type="ARBA" id="ARBA00022692"/>
    </source>
</evidence>
<accession>A0A914C3V9</accession>
<dbReference type="Gene3D" id="1.20.1070.10">
    <property type="entry name" value="Rhodopsin 7-helix transmembrane proteins"/>
    <property type="match status" value="1"/>
</dbReference>
<feature type="domain" description="G-protein coupled receptors family 1 profile" evidence="9">
    <location>
        <begin position="48"/>
        <end position="363"/>
    </location>
</feature>
<keyword evidence="6" id="KW-0675">Receptor</keyword>
<name>A0A914C3V9_9BILA</name>
<organism evidence="10 11">
    <name type="scientific">Acrobeloides nanus</name>
    <dbReference type="NCBI Taxonomy" id="290746"/>
    <lineage>
        <taxon>Eukaryota</taxon>
        <taxon>Metazoa</taxon>
        <taxon>Ecdysozoa</taxon>
        <taxon>Nematoda</taxon>
        <taxon>Chromadorea</taxon>
        <taxon>Rhabditida</taxon>
        <taxon>Tylenchina</taxon>
        <taxon>Cephalobomorpha</taxon>
        <taxon>Cephaloboidea</taxon>
        <taxon>Cephalobidae</taxon>
        <taxon>Acrobeloides</taxon>
    </lineage>
</organism>
<dbReference type="GO" id="GO:0004930">
    <property type="term" value="F:G protein-coupled receptor activity"/>
    <property type="evidence" value="ECO:0007669"/>
    <property type="project" value="UniProtKB-KW"/>
</dbReference>
<feature type="transmembrane region" description="Helical" evidence="8">
    <location>
        <begin position="109"/>
        <end position="130"/>
    </location>
</feature>
<proteinExistence type="predicted"/>
<feature type="transmembrane region" description="Helical" evidence="8">
    <location>
        <begin position="343"/>
        <end position="365"/>
    </location>
</feature>
<comment type="subcellular location">
    <subcellularLocation>
        <location evidence="1">Membrane</location>
        <topology evidence="1">Multi-pass membrane protein</topology>
    </subcellularLocation>
</comment>
<feature type="transmembrane region" description="Helical" evidence="8">
    <location>
        <begin position="150"/>
        <end position="171"/>
    </location>
</feature>
<dbReference type="InterPro" id="IPR017452">
    <property type="entry name" value="GPCR_Rhodpsn_7TM"/>
</dbReference>
<evidence type="ECO:0000256" key="5">
    <source>
        <dbReference type="ARBA" id="ARBA00023136"/>
    </source>
</evidence>